<gene>
    <name evidence="3" type="ORF">SK128_009953</name>
</gene>
<sequence length="215" mass="24632">MKSWLLIILLLETTPDTVTGKVTSSNFYKILYDGGQKINASFTVTRARSMKRCATICNSWSQCYVFMWDVTKTECHLLKPLTSLASKVVAPSTLRTYYLTGTKGKKIFKTATAGNWYQMKTACETHGGRLFLPRDNSFAFLLHHVLQSTVMWVGMYRNPANPHLWYRMDGQEAIQKPQWFKSEPSNQPGELYVFLNKGFLEDNLYTYSYVGVCEA</sequence>
<dbReference type="Gene3D" id="3.50.4.10">
    <property type="entry name" value="Hepatocyte Growth Factor"/>
    <property type="match status" value="1"/>
</dbReference>
<evidence type="ECO:0000313" key="4">
    <source>
        <dbReference type="Proteomes" id="UP001381693"/>
    </source>
</evidence>
<feature type="chain" id="PRO_5042935064" description="C-type lectin domain-containing protein" evidence="1">
    <location>
        <begin position="21"/>
        <end position="215"/>
    </location>
</feature>
<accession>A0AAN8ZSM0</accession>
<dbReference type="CDD" id="cd00037">
    <property type="entry name" value="CLECT"/>
    <property type="match status" value="1"/>
</dbReference>
<protein>
    <recommendedName>
        <fullName evidence="2">C-type lectin domain-containing protein</fullName>
    </recommendedName>
</protein>
<dbReference type="Proteomes" id="UP001381693">
    <property type="component" value="Unassembled WGS sequence"/>
</dbReference>
<organism evidence="3 4">
    <name type="scientific">Halocaridina rubra</name>
    <name type="common">Hawaiian red shrimp</name>
    <dbReference type="NCBI Taxonomy" id="373956"/>
    <lineage>
        <taxon>Eukaryota</taxon>
        <taxon>Metazoa</taxon>
        <taxon>Ecdysozoa</taxon>
        <taxon>Arthropoda</taxon>
        <taxon>Crustacea</taxon>
        <taxon>Multicrustacea</taxon>
        <taxon>Malacostraca</taxon>
        <taxon>Eumalacostraca</taxon>
        <taxon>Eucarida</taxon>
        <taxon>Decapoda</taxon>
        <taxon>Pleocyemata</taxon>
        <taxon>Caridea</taxon>
        <taxon>Atyoidea</taxon>
        <taxon>Atyidae</taxon>
        <taxon>Halocaridina</taxon>
    </lineage>
</organism>
<feature type="domain" description="C-type lectin" evidence="2">
    <location>
        <begin position="115"/>
        <end position="214"/>
    </location>
</feature>
<evidence type="ECO:0000256" key="1">
    <source>
        <dbReference type="SAM" id="SignalP"/>
    </source>
</evidence>
<dbReference type="InterPro" id="IPR001304">
    <property type="entry name" value="C-type_lectin-like"/>
</dbReference>
<evidence type="ECO:0000313" key="3">
    <source>
        <dbReference type="EMBL" id="KAK7014427.1"/>
    </source>
</evidence>
<proteinExistence type="predicted"/>
<reference evidence="3 4" key="1">
    <citation type="submission" date="2023-11" db="EMBL/GenBank/DDBJ databases">
        <title>Halocaridina rubra genome assembly.</title>
        <authorList>
            <person name="Smith C."/>
        </authorList>
    </citation>
    <scope>NUCLEOTIDE SEQUENCE [LARGE SCALE GENOMIC DNA]</scope>
    <source>
        <strain evidence="3">EP-1</strain>
        <tissue evidence="3">Whole</tissue>
    </source>
</reference>
<dbReference type="SUPFAM" id="SSF56436">
    <property type="entry name" value="C-type lectin-like"/>
    <property type="match status" value="1"/>
</dbReference>
<keyword evidence="4" id="KW-1185">Reference proteome</keyword>
<dbReference type="InterPro" id="IPR016186">
    <property type="entry name" value="C-type_lectin-like/link_sf"/>
</dbReference>
<dbReference type="Gene3D" id="3.10.100.10">
    <property type="entry name" value="Mannose-Binding Protein A, subunit A"/>
    <property type="match status" value="1"/>
</dbReference>
<evidence type="ECO:0000259" key="2">
    <source>
        <dbReference type="PROSITE" id="PS50041"/>
    </source>
</evidence>
<keyword evidence="1" id="KW-0732">Signal</keyword>
<dbReference type="InterPro" id="IPR016187">
    <property type="entry name" value="CTDL_fold"/>
</dbReference>
<dbReference type="AlphaFoldDB" id="A0AAN8ZSM0"/>
<comment type="caution">
    <text evidence="3">The sequence shown here is derived from an EMBL/GenBank/DDBJ whole genome shotgun (WGS) entry which is preliminary data.</text>
</comment>
<dbReference type="PROSITE" id="PS50041">
    <property type="entry name" value="C_TYPE_LECTIN_2"/>
    <property type="match status" value="1"/>
</dbReference>
<dbReference type="EMBL" id="JAXCGZ010023286">
    <property type="protein sequence ID" value="KAK7014427.1"/>
    <property type="molecule type" value="Genomic_DNA"/>
</dbReference>
<feature type="signal peptide" evidence="1">
    <location>
        <begin position="1"/>
        <end position="20"/>
    </location>
</feature>
<name>A0AAN8ZSM0_HALRR</name>